<reference evidence="1" key="1">
    <citation type="submission" date="2020-04" db="EMBL/GenBank/DDBJ databases">
        <title>A chromosome-scale assembly and high-density genetic map of the yellow drum (Nibea albiflora) genome.</title>
        <authorList>
            <person name="Xu D."/>
            <person name="Zhang W."/>
            <person name="Chen R."/>
            <person name="Tan P."/>
            <person name="Wang L."/>
            <person name="Song H."/>
            <person name="Tian L."/>
            <person name="Zhu Q."/>
            <person name="Wang B."/>
        </authorList>
    </citation>
    <scope>NUCLEOTIDE SEQUENCE</scope>
    <source>
        <strain evidence="1">ZJHYS-2018</strain>
    </source>
</reference>
<dbReference type="Proteomes" id="UP000805704">
    <property type="component" value="Chromosome 22"/>
</dbReference>
<dbReference type="EMBL" id="CM024810">
    <property type="protein sequence ID" value="KAG8005513.1"/>
    <property type="molecule type" value="Genomic_DNA"/>
</dbReference>
<organism evidence="1 2">
    <name type="scientific">Nibea albiflora</name>
    <name type="common">Yellow drum</name>
    <name type="synonym">Corvina albiflora</name>
    <dbReference type="NCBI Taxonomy" id="240163"/>
    <lineage>
        <taxon>Eukaryota</taxon>
        <taxon>Metazoa</taxon>
        <taxon>Chordata</taxon>
        <taxon>Craniata</taxon>
        <taxon>Vertebrata</taxon>
        <taxon>Euteleostomi</taxon>
        <taxon>Actinopterygii</taxon>
        <taxon>Neopterygii</taxon>
        <taxon>Teleostei</taxon>
        <taxon>Neoteleostei</taxon>
        <taxon>Acanthomorphata</taxon>
        <taxon>Eupercaria</taxon>
        <taxon>Sciaenidae</taxon>
        <taxon>Nibea</taxon>
    </lineage>
</organism>
<proteinExistence type="predicted"/>
<gene>
    <name evidence="1" type="primary">BCL2L14</name>
    <name evidence="1" type="ORF">GBF38_001366</name>
</gene>
<sequence length="207" mass="23171">MVYLFLGKPVLRNKLPLLSVPITDKEEVVEKFDHIAGRLKTIAKEIPFTAQEIPSAPSDIETDSPEVAYDFHVLCSVDVDEVERLIGLLLREAGDKLNDEELENADISAALFGEYSFFKRLITTLLVRMGLMTTAPDALGPQASPKTQIAMTCEVTSRLSAVNTLPMNRMLDHGARFLQEYYSSWVKQQGGYEEAFHSDDDDDDDVQ</sequence>
<accession>A0ACB7ETH0</accession>
<protein>
    <submittedName>
        <fullName evidence="1">Apoptosis facilitator Bcl-2-like protein 14</fullName>
    </submittedName>
</protein>
<evidence type="ECO:0000313" key="2">
    <source>
        <dbReference type="Proteomes" id="UP000805704"/>
    </source>
</evidence>
<evidence type="ECO:0000313" key="1">
    <source>
        <dbReference type="EMBL" id="KAG8005513.1"/>
    </source>
</evidence>
<comment type="caution">
    <text evidence="1">The sequence shown here is derived from an EMBL/GenBank/DDBJ whole genome shotgun (WGS) entry which is preliminary data.</text>
</comment>
<name>A0ACB7ETH0_NIBAL</name>
<keyword evidence="2" id="KW-1185">Reference proteome</keyword>